<proteinExistence type="predicted"/>
<dbReference type="NCBIfam" id="TIGR02890">
    <property type="entry name" value="bacill_yteA"/>
    <property type="match status" value="1"/>
</dbReference>
<dbReference type="Gene3D" id="1.20.120.910">
    <property type="entry name" value="DksA, coiled-coil domain"/>
    <property type="match status" value="1"/>
</dbReference>
<evidence type="ECO:0000256" key="5">
    <source>
        <dbReference type="SAM" id="Coils"/>
    </source>
</evidence>
<dbReference type="Proteomes" id="UP000005316">
    <property type="component" value="Unassembled WGS sequence"/>
</dbReference>
<reference evidence="8 9" key="1">
    <citation type="submission" date="2011-04" db="EMBL/GenBank/DDBJ databases">
        <authorList>
            <person name="Muzny D."/>
            <person name="Qin X."/>
            <person name="Deng J."/>
            <person name="Jiang H."/>
            <person name="Liu Y."/>
            <person name="Qu J."/>
            <person name="Song X.-Z."/>
            <person name="Zhang L."/>
            <person name="Thornton R."/>
            <person name="Coyle M."/>
            <person name="Francisco L."/>
            <person name="Jackson L."/>
            <person name="Javaid M."/>
            <person name="Korchina V."/>
            <person name="Kovar C."/>
            <person name="Mata R."/>
            <person name="Mathew T."/>
            <person name="Ngo R."/>
            <person name="Nguyen L."/>
            <person name="Nguyen N."/>
            <person name="Okwuonu G."/>
            <person name="Ongeri F."/>
            <person name="Pham C."/>
            <person name="Simmons D."/>
            <person name="Wilczek-Boney K."/>
            <person name="Hale W."/>
            <person name="Jakkamsetti A."/>
            <person name="Pham P."/>
            <person name="Ruth R."/>
            <person name="San Lucas F."/>
            <person name="Warren J."/>
            <person name="Zhang J."/>
            <person name="Zhao Z."/>
            <person name="Zhou C."/>
            <person name="Zhu D."/>
            <person name="Lee S."/>
            <person name="Bess C."/>
            <person name="Blankenburg K."/>
            <person name="Forbes L."/>
            <person name="Fu Q."/>
            <person name="Gubbala S."/>
            <person name="Hirani K."/>
            <person name="Jayaseelan J.C."/>
            <person name="Lara F."/>
            <person name="Munidasa M."/>
            <person name="Palculict T."/>
            <person name="Patil S."/>
            <person name="Pu L.-L."/>
            <person name="Saada N."/>
            <person name="Tang L."/>
            <person name="Weissenberger G."/>
            <person name="Zhu Y."/>
            <person name="Hemphill L."/>
            <person name="Shang Y."/>
            <person name="Youmans B."/>
            <person name="Ayvaz T."/>
            <person name="Ross M."/>
            <person name="Santibanez J."/>
            <person name="Aqrawi P."/>
            <person name="Gross S."/>
            <person name="Joshi V."/>
            <person name="Fowler G."/>
            <person name="Nazareth L."/>
            <person name="Reid J."/>
            <person name="Worley K."/>
            <person name="Petrosino J."/>
            <person name="Highlander S."/>
            <person name="Gibbs R."/>
        </authorList>
    </citation>
    <scope>NUCLEOTIDE SEQUENCE [LARGE SCALE GENOMIC DNA]</scope>
    <source>
        <strain evidence="8 9">2681</strain>
    </source>
</reference>
<keyword evidence="5" id="KW-0175">Coiled coil</keyword>
<dbReference type="PROSITE" id="PS51128">
    <property type="entry name" value="ZF_DKSA_2"/>
    <property type="match status" value="1"/>
</dbReference>
<dbReference type="eggNOG" id="COG1734">
    <property type="taxonomic scope" value="Bacteria"/>
</dbReference>
<comment type="caution">
    <text evidence="8">The sequence shown here is derived from an EMBL/GenBank/DDBJ whole genome shotgun (WGS) entry which is preliminary data.</text>
</comment>
<keyword evidence="2" id="KW-0863">Zinc-finger</keyword>
<evidence type="ECO:0000256" key="1">
    <source>
        <dbReference type="ARBA" id="ARBA00022723"/>
    </source>
</evidence>
<feature type="zinc finger region" description="dksA C4-type" evidence="4">
    <location>
        <begin position="115"/>
        <end position="139"/>
    </location>
</feature>
<dbReference type="STRING" id="759851.SAMN04244570_3078"/>
<name>F9DWX0_9BACL</name>
<accession>F9DWX0</accession>
<feature type="domain" description="Zinc finger DksA/TraR C4-type" evidence="7">
    <location>
        <begin position="110"/>
        <end position="138"/>
    </location>
</feature>
<evidence type="ECO:0000313" key="9">
    <source>
        <dbReference type="Proteomes" id="UP000005316"/>
    </source>
</evidence>
<gene>
    <name evidence="8" type="ORF">HMPREF9372_3301</name>
</gene>
<evidence type="ECO:0000256" key="4">
    <source>
        <dbReference type="PROSITE-ProRule" id="PRU00510"/>
    </source>
</evidence>
<dbReference type="InterPro" id="IPR037187">
    <property type="entry name" value="DnaK_N"/>
</dbReference>
<dbReference type="SUPFAM" id="SSF109635">
    <property type="entry name" value="DnaK suppressor protein DksA, alpha-hairpin domain"/>
    <property type="match status" value="1"/>
</dbReference>
<dbReference type="SUPFAM" id="SSF57716">
    <property type="entry name" value="Glucocorticoid receptor-like (DNA-binding domain)"/>
    <property type="match status" value="1"/>
</dbReference>
<dbReference type="AlphaFoldDB" id="F9DWX0"/>
<dbReference type="PANTHER" id="PTHR33823">
    <property type="entry name" value="RNA POLYMERASE-BINDING TRANSCRIPTION FACTOR DKSA-RELATED"/>
    <property type="match status" value="1"/>
</dbReference>
<feature type="coiled-coil region" evidence="5">
    <location>
        <begin position="25"/>
        <end position="59"/>
    </location>
</feature>
<feature type="compositionally biased region" description="Basic and acidic residues" evidence="6">
    <location>
        <begin position="257"/>
        <end position="269"/>
    </location>
</feature>
<keyword evidence="1" id="KW-0479">Metal-binding</keyword>
<evidence type="ECO:0000256" key="6">
    <source>
        <dbReference type="SAM" id="MobiDB-lite"/>
    </source>
</evidence>
<feature type="region of interest" description="Disordered" evidence="6">
    <location>
        <begin position="181"/>
        <end position="269"/>
    </location>
</feature>
<dbReference type="PANTHER" id="PTHR33823:SF4">
    <property type="entry name" value="GENERAL STRESS PROTEIN 16O"/>
    <property type="match status" value="1"/>
</dbReference>
<keyword evidence="3" id="KW-0862">Zinc</keyword>
<protein>
    <submittedName>
        <fullName evidence="8">DksA/TraR family DNA binding protein</fullName>
    </submittedName>
</protein>
<feature type="compositionally biased region" description="Basic and acidic residues" evidence="6">
    <location>
        <begin position="233"/>
        <end position="244"/>
    </location>
</feature>
<dbReference type="InterPro" id="IPR000962">
    <property type="entry name" value="Znf_DskA_TraR"/>
</dbReference>
<evidence type="ECO:0000256" key="3">
    <source>
        <dbReference type="ARBA" id="ARBA00022833"/>
    </source>
</evidence>
<dbReference type="HOGENOM" id="CLU_043144_1_1_9"/>
<dbReference type="EMBL" id="AFPZ01000103">
    <property type="protein sequence ID" value="EGQ21479.1"/>
    <property type="molecule type" value="Genomic_DNA"/>
</dbReference>
<evidence type="ECO:0000313" key="8">
    <source>
        <dbReference type="EMBL" id="EGQ21479.1"/>
    </source>
</evidence>
<sequence length="269" mass="30500">MNEVIKLSETPLPYKESHTERVVNKLLTTQQIQTLEKELHAMEERLTQTEKETEMVQSAQDSVGELSMYDNHPADMGTELYEREKDLALNTHAEDELGKVQHALQAIKDGTYGTCEVCGKNIQYERLEAIPYTTVCIEDAEQSVPADRPVEEDILIMAEPNSFAERRSGDRRDYEDSFQEIARSGTSETPSDFSGNENRDYDDLYDDDSDEATEEYEDFAISDITGDPAGVVHSEESEEYKVELDAEGLESPLGDIPYRKGDSYIEDKK</sequence>
<dbReference type="InterPro" id="IPR014240">
    <property type="entry name" value="YteA"/>
</dbReference>
<feature type="compositionally biased region" description="Polar residues" evidence="6">
    <location>
        <begin position="184"/>
        <end position="196"/>
    </location>
</feature>
<feature type="compositionally biased region" description="Acidic residues" evidence="6">
    <location>
        <begin position="203"/>
        <end position="220"/>
    </location>
</feature>
<dbReference type="GO" id="GO:0008270">
    <property type="term" value="F:zinc ion binding"/>
    <property type="evidence" value="ECO:0007669"/>
    <property type="project" value="UniProtKB-KW"/>
</dbReference>
<organism evidence="8 9">
    <name type="scientific">Sporosarcina newyorkensis 2681</name>
    <dbReference type="NCBI Taxonomy" id="1027292"/>
    <lineage>
        <taxon>Bacteria</taxon>
        <taxon>Bacillati</taxon>
        <taxon>Bacillota</taxon>
        <taxon>Bacilli</taxon>
        <taxon>Bacillales</taxon>
        <taxon>Caryophanaceae</taxon>
        <taxon>Sporosarcina</taxon>
    </lineage>
</organism>
<evidence type="ECO:0000256" key="2">
    <source>
        <dbReference type="ARBA" id="ARBA00022771"/>
    </source>
</evidence>
<dbReference type="Pfam" id="PF01258">
    <property type="entry name" value="zf-dskA_traR"/>
    <property type="match status" value="1"/>
</dbReference>
<evidence type="ECO:0000259" key="7">
    <source>
        <dbReference type="Pfam" id="PF01258"/>
    </source>
</evidence>